<dbReference type="Pfam" id="PF05762">
    <property type="entry name" value="VWA_CoxE"/>
    <property type="match status" value="1"/>
</dbReference>
<evidence type="ECO:0000313" key="3">
    <source>
        <dbReference type="Proteomes" id="UP000064967"/>
    </source>
</evidence>
<evidence type="ECO:0000259" key="1">
    <source>
        <dbReference type="SMART" id="SM00327"/>
    </source>
</evidence>
<dbReference type="OrthoDB" id="9789979at2"/>
<dbReference type="SUPFAM" id="SSF53300">
    <property type="entry name" value="vWA-like"/>
    <property type="match status" value="1"/>
</dbReference>
<organism evidence="2 3">
    <name type="scientific">Labilithrix luteola</name>
    <dbReference type="NCBI Taxonomy" id="1391654"/>
    <lineage>
        <taxon>Bacteria</taxon>
        <taxon>Pseudomonadati</taxon>
        <taxon>Myxococcota</taxon>
        <taxon>Polyangia</taxon>
        <taxon>Polyangiales</taxon>
        <taxon>Labilitrichaceae</taxon>
        <taxon>Labilithrix</taxon>
    </lineage>
</organism>
<dbReference type="PANTHER" id="PTHR30634:SF16">
    <property type="entry name" value="OUTER-MEMBRANE LIPOPROTEIN LOLB"/>
    <property type="match status" value="1"/>
</dbReference>
<dbReference type="PATRIC" id="fig|1391654.3.peg.608"/>
<dbReference type="AlphaFoldDB" id="A0A0K1PLE4"/>
<dbReference type="EMBL" id="CP012333">
    <property type="protein sequence ID" value="AKU93939.1"/>
    <property type="molecule type" value="Genomic_DNA"/>
</dbReference>
<proteinExistence type="predicted"/>
<dbReference type="STRING" id="1391654.AKJ09_00603"/>
<dbReference type="RefSeq" id="WP_146645613.1">
    <property type="nucleotide sequence ID" value="NZ_CP012333.1"/>
</dbReference>
<feature type="domain" description="VWFA" evidence="1">
    <location>
        <begin position="214"/>
        <end position="373"/>
    </location>
</feature>
<protein>
    <submittedName>
        <fullName evidence="2">Mg-chelatase subunit ChlD</fullName>
    </submittedName>
</protein>
<gene>
    <name evidence="2" type="ORF">AKJ09_00603</name>
</gene>
<dbReference type="SMART" id="SM00327">
    <property type="entry name" value="VWA"/>
    <property type="match status" value="1"/>
</dbReference>
<dbReference type="KEGG" id="llu:AKJ09_00603"/>
<sequence length="378" mass="42302">MTARSLAELSDDERALVSRWRLVLGKDAERSGVCLSPGAGGENSEGTEEALGFLFDDDRGAGSESSQLTVPSWIDTVSELFPRQAKEVLERELVKRKGIHQILDQPDLLERIEPNVELVKTLLTHKDLLTPKTRVLARKVIDKVVQELKRKLEVRVEQAITGALRKDRHSPRRVFRNVDLKTTLRRNLKNWNQEREKLFVDKVWFYAAEKNKRPWHVIVCVDQSGSMLESAIFSSIMASIFAELPGVKTSLVLFDTQVVDLSNQVGEPVDVLLSVQLGGGTDITRALEYCSTIVREPARTILVLITDFYEGRPEADLVRVVTNLADANVRMVGLGALGYDAQPQYNRQTAGKLRKVGMDILVCTPEKLADCMGKIIRG</sequence>
<evidence type="ECO:0000313" key="2">
    <source>
        <dbReference type="EMBL" id="AKU93939.1"/>
    </source>
</evidence>
<dbReference type="InterPro" id="IPR002035">
    <property type="entry name" value="VWF_A"/>
</dbReference>
<accession>A0A0K1PLE4</accession>
<dbReference type="InterPro" id="IPR008912">
    <property type="entry name" value="Uncharacterised_CoxE"/>
</dbReference>
<reference evidence="2 3" key="1">
    <citation type="submission" date="2015-08" db="EMBL/GenBank/DDBJ databases">
        <authorList>
            <person name="Babu N.S."/>
            <person name="Beckwith C.J."/>
            <person name="Beseler K.G."/>
            <person name="Brison A."/>
            <person name="Carone J.V."/>
            <person name="Caskin T.P."/>
            <person name="Diamond M."/>
            <person name="Durham M.E."/>
            <person name="Foxe J.M."/>
            <person name="Go M."/>
            <person name="Henderson B.A."/>
            <person name="Jones I.B."/>
            <person name="McGettigan J.A."/>
            <person name="Micheletti S.J."/>
            <person name="Nasrallah M.E."/>
            <person name="Ortiz D."/>
            <person name="Piller C.R."/>
            <person name="Privatt S.R."/>
            <person name="Schneider S.L."/>
            <person name="Sharp S."/>
            <person name="Smith T.C."/>
            <person name="Stanton J.D."/>
            <person name="Ullery H.E."/>
            <person name="Wilson R.J."/>
            <person name="Serrano M.G."/>
            <person name="Buck G."/>
            <person name="Lee V."/>
            <person name="Wang Y."/>
            <person name="Carvalho R."/>
            <person name="Voegtly L."/>
            <person name="Shi R."/>
            <person name="Duckworth R."/>
            <person name="Johnson A."/>
            <person name="Loviza R."/>
            <person name="Walstead R."/>
            <person name="Shah Z."/>
            <person name="Kiflezghi M."/>
            <person name="Wade K."/>
            <person name="Ball S.L."/>
            <person name="Bradley K.W."/>
            <person name="Asai D.J."/>
            <person name="Bowman C.A."/>
            <person name="Russell D.A."/>
            <person name="Pope W.H."/>
            <person name="Jacobs-Sera D."/>
            <person name="Hendrix R.W."/>
            <person name="Hatfull G.F."/>
        </authorList>
    </citation>
    <scope>NUCLEOTIDE SEQUENCE [LARGE SCALE GENOMIC DNA]</scope>
    <source>
        <strain evidence="2 3">DSM 27648</strain>
    </source>
</reference>
<dbReference type="InterPro" id="IPR050458">
    <property type="entry name" value="LolB"/>
</dbReference>
<name>A0A0K1PLE4_9BACT</name>
<dbReference type="Gene3D" id="3.40.50.410">
    <property type="entry name" value="von Willebrand factor, type A domain"/>
    <property type="match status" value="1"/>
</dbReference>
<dbReference type="InterPro" id="IPR036465">
    <property type="entry name" value="vWFA_dom_sf"/>
</dbReference>
<dbReference type="Proteomes" id="UP000064967">
    <property type="component" value="Chromosome"/>
</dbReference>
<keyword evidence="3" id="KW-1185">Reference proteome</keyword>
<dbReference type="PANTHER" id="PTHR30634">
    <property type="entry name" value="OUTER MEMBRANE LOLAB LIPOPROTEIN INSERTION APPARATUS"/>
    <property type="match status" value="1"/>
</dbReference>